<dbReference type="Proteomes" id="UP000075243">
    <property type="component" value="Unassembled WGS sequence"/>
</dbReference>
<organism evidence="2 3">
    <name type="scientific">Cajanus cajan</name>
    <name type="common">Pigeon pea</name>
    <name type="synonym">Cajanus indicus</name>
    <dbReference type="NCBI Taxonomy" id="3821"/>
    <lineage>
        <taxon>Eukaryota</taxon>
        <taxon>Viridiplantae</taxon>
        <taxon>Streptophyta</taxon>
        <taxon>Embryophyta</taxon>
        <taxon>Tracheophyta</taxon>
        <taxon>Spermatophyta</taxon>
        <taxon>Magnoliopsida</taxon>
        <taxon>eudicotyledons</taxon>
        <taxon>Gunneridae</taxon>
        <taxon>Pentapetalae</taxon>
        <taxon>rosids</taxon>
        <taxon>fabids</taxon>
        <taxon>Fabales</taxon>
        <taxon>Fabaceae</taxon>
        <taxon>Papilionoideae</taxon>
        <taxon>50 kb inversion clade</taxon>
        <taxon>NPAAA clade</taxon>
        <taxon>indigoferoid/millettioid clade</taxon>
        <taxon>Phaseoleae</taxon>
        <taxon>Cajanus</taxon>
    </lineage>
</organism>
<dbReference type="InterPro" id="IPR012337">
    <property type="entry name" value="RNaseH-like_sf"/>
</dbReference>
<feature type="domain" description="RNase H type-1" evidence="1">
    <location>
        <begin position="435"/>
        <end position="503"/>
    </location>
</feature>
<dbReference type="Gene3D" id="3.30.70.270">
    <property type="match status" value="2"/>
</dbReference>
<dbReference type="PANTHER" id="PTHR48475:SF2">
    <property type="entry name" value="RIBONUCLEASE H"/>
    <property type="match status" value="1"/>
</dbReference>
<dbReference type="InterPro" id="IPR043128">
    <property type="entry name" value="Rev_trsase/Diguanyl_cyclase"/>
</dbReference>
<sequence>LALEKYDGTTDPEEHLDAFVTQVGLYTNEDAVMCKVFPTSLKGSALSWFTRLPLRSIDSITTLSSRFVIQFATSRPHQLTSIALVNIRQEKKKPLRTFMERNEEQVTYLSSQLSEVEARDIKQILVKYSDLFAWTAIDMPGIDPSFHCHRLSVYTHVSTGRAAFIIESANFRYRVMPIGLKNAGATYQRLVDKSFHLQIEKCLEVYVDDMVVKSDSMDDHIKDLRQVFDEAIIDMRSPRNVKEVQRLAGRIASLVRFLPCMADKSRPIMSLLKKASKFQWTEECELSFQEFKAMLVAPPLLPKQNPQSDLIVYIVVSKKHISVALIQERKEQVPAYFVSRVLQEVETRYQQLEKTILALVQAGRRLRHYFQSHKIVVRTNNLIAKVLRKPELAGRMVAWSIEPLQFDILFESKGPIKAQSMADLLNEFHPETASEKAVWTLHVNGSSNQQGSGAVIILKGLDNMVVEQSLRFNFKTSNNQAEYEALLAGLRLARELGIMRVKF</sequence>
<dbReference type="OMA" id="NEDAVMC"/>
<dbReference type="CDD" id="cd01647">
    <property type="entry name" value="RT_LTR"/>
    <property type="match status" value="1"/>
</dbReference>
<name>A0A151R9S5_CAJCA</name>
<gene>
    <name evidence="2" type="ORF">KK1_039393</name>
</gene>
<dbReference type="InterPro" id="IPR036397">
    <property type="entry name" value="RNaseH_sf"/>
</dbReference>
<dbReference type="SUPFAM" id="SSF53098">
    <property type="entry name" value="Ribonuclease H-like"/>
    <property type="match status" value="1"/>
</dbReference>
<dbReference type="GO" id="GO:0003676">
    <property type="term" value="F:nucleic acid binding"/>
    <property type="evidence" value="ECO:0007669"/>
    <property type="project" value="InterPro"/>
</dbReference>
<proteinExistence type="predicted"/>
<feature type="non-terminal residue" evidence="2">
    <location>
        <position position="1"/>
    </location>
</feature>
<dbReference type="PROSITE" id="PS50879">
    <property type="entry name" value="RNASE_H_1"/>
    <property type="match status" value="1"/>
</dbReference>
<dbReference type="Pfam" id="PF13456">
    <property type="entry name" value="RVT_3"/>
    <property type="match status" value="1"/>
</dbReference>
<dbReference type="AlphaFoldDB" id="A0A151R9S5"/>
<dbReference type="InterPro" id="IPR043502">
    <property type="entry name" value="DNA/RNA_pol_sf"/>
</dbReference>
<dbReference type="SUPFAM" id="SSF56672">
    <property type="entry name" value="DNA/RNA polymerases"/>
    <property type="match status" value="1"/>
</dbReference>
<dbReference type="EMBL" id="KQ483919">
    <property type="protein sequence ID" value="KYP39301.1"/>
    <property type="molecule type" value="Genomic_DNA"/>
</dbReference>
<dbReference type="InterPro" id="IPR000477">
    <property type="entry name" value="RT_dom"/>
</dbReference>
<dbReference type="Pfam" id="PF17919">
    <property type="entry name" value="RT_RNaseH_2"/>
    <property type="match status" value="1"/>
</dbReference>
<dbReference type="GO" id="GO:0004523">
    <property type="term" value="F:RNA-DNA hybrid ribonuclease activity"/>
    <property type="evidence" value="ECO:0007669"/>
    <property type="project" value="InterPro"/>
</dbReference>
<dbReference type="PANTHER" id="PTHR48475">
    <property type="entry name" value="RIBONUCLEASE H"/>
    <property type="match status" value="1"/>
</dbReference>
<dbReference type="Gene3D" id="3.30.420.10">
    <property type="entry name" value="Ribonuclease H-like superfamily/Ribonuclease H"/>
    <property type="match status" value="1"/>
</dbReference>
<accession>A0A151R9S5</accession>
<dbReference type="Pfam" id="PF03732">
    <property type="entry name" value="Retrotrans_gag"/>
    <property type="match status" value="1"/>
</dbReference>
<reference evidence="2" key="1">
    <citation type="journal article" date="2012" name="Nat. Biotechnol.">
        <title>Draft genome sequence of pigeonpea (Cajanus cajan), an orphan legume crop of resource-poor farmers.</title>
        <authorList>
            <person name="Varshney R.K."/>
            <person name="Chen W."/>
            <person name="Li Y."/>
            <person name="Bharti A.K."/>
            <person name="Saxena R.K."/>
            <person name="Schlueter J.A."/>
            <person name="Donoghue M.T."/>
            <person name="Azam S."/>
            <person name="Fan G."/>
            <person name="Whaley A.M."/>
            <person name="Farmer A.D."/>
            <person name="Sheridan J."/>
            <person name="Iwata A."/>
            <person name="Tuteja R."/>
            <person name="Penmetsa R.V."/>
            <person name="Wu W."/>
            <person name="Upadhyaya H.D."/>
            <person name="Yang S.P."/>
            <person name="Shah T."/>
            <person name="Saxena K.B."/>
            <person name="Michael T."/>
            <person name="McCombie W.R."/>
            <person name="Yang B."/>
            <person name="Zhang G."/>
            <person name="Yang H."/>
            <person name="Wang J."/>
            <person name="Spillane C."/>
            <person name="Cook D.R."/>
            <person name="May G.D."/>
            <person name="Xu X."/>
            <person name="Jackson S.A."/>
        </authorList>
    </citation>
    <scope>NUCLEOTIDE SEQUENCE [LARGE SCALE GENOMIC DNA]</scope>
</reference>
<protein>
    <submittedName>
        <fullName evidence="2">Retrovirus-related Pol polyprotein from transposon 297 family</fullName>
    </submittedName>
</protein>
<dbReference type="InterPro" id="IPR002156">
    <property type="entry name" value="RNaseH_domain"/>
</dbReference>
<evidence type="ECO:0000259" key="1">
    <source>
        <dbReference type="PROSITE" id="PS50879"/>
    </source>
</evidence>
<dbReference type="InterPro" id="IPR005162">
    <property type="entry name" value="Retrotrans_gag_dom"/>
</dbReference>
<keyword evidence="3" id="KW-1185">Reference proteome</keyword>
<evidence type="ECO:0000313" key="2">
    <source>
        <dbReference type="EMBL" id="KYP39301.1"/>
    </source>
</evidence>
<dbReference type="Pfam" id="PF00078">
    <property type="entry name" value="RVT_1"/>
    <property type="match status" value="1"/>
</dbReference>
<dbReference type="InterPro" id="IPR041577">
    <property type="entry name" value="RT_RNaseH_2"/>
</dbReference>
<evidence type="ECO:0000313" key="3">
    <source>
        <dbReference type="Proteomes" id="UP000075243"/>
    </source>
</evidence>